<dbReference type="AlphaFoldDB" id="A0AAV2IC46"/>
<keyword evidence="4" id="KW-0238">DNA-binding</keyword>
<dbReference type="Gene3D" id="3.30.450.20">
    <property type="entry name" value="PAS domain"/>
    <property type="match status" value="2"/>
</dbReference>
<evidence type="ECO:0000256" key="5">
    <source>
        <dbReference type="ARBA" id="ARBA00023163"/>
    </source>
</evidence>
<gene>
    <name evidence="10" type="ORF">GSLYS_00015966001</name>
</gene>
<dbReference type="InterPro" id="IPR000014">
    <property type="entry name" value="PAS"/>
</dbReference>
<comment type="caution">
    <text evidence="10">The sequence shown here is derived from an EMBL/GenBank/DDBJ whole genome shotgun (WGS) entry which is preliminary data.</text>
</comment>
<dbReference type="InterPro" id="IPR011598">
    <property type="entry name" value="bHLH_dom"/>
</dbReference>
<dbReference type="PANTHER" id="PTHR23043">
    <property type="entry name" value="HYPOXIA-INDUCIBLE FACTOR 1 ALPHA"/>
    <property type="match status" value="1"/>
</dbReference>
<dbReference type="GO" id="GO:0005634">
    <property type="term" value="C:nucleus"/>
    <property type="evidence" value="ECO:0007669"/>
    <property type="project" value="UniProtKB-SubCell"/>
</dbReference>
<reference evidence="10 11" key="1">
    <citation type="submission" date="2024-04" db="EMBL/GenBank/DDBJ databases">
        <authorList>
            <consortium name="Genoscope - CEA"/>
            <person name="William W."/>
        </authorList>
    </citation>
    <scope>NUCLEOTIDE SEQUENCE [LARGE SCALE GENOMIC DNA]</scope>
</reference>
<keyword evidence="11" id="KW-1185">Reference proteome</keyword>
<dbReference type="SMART" id="SM00086">
    <property type="entry name" value="PAC"/>
    <property type="match status" value="1"/>
</dbReference>
<dbReference type="SUPFAM" id="SSF55785">
    <property type="entry name" value="PYP-like sensor domain (PAS domain)"/>
    <property type="match status" value="2"/>
</dbReference>
<dbReference type="CDD" id="cd19697">
    <property type="entry name" value="bHLH-PAS_NPAS4_PASD10"/>
    <property type="match status" value="1"/>
</dbReference>
<dbReference type="InterPro" id="IPR001610">
    <property type="entry name" value="PAC"/>
</dbReference>
<organism evidence="10 11">
    <name type="scientific">Lymnaea stagnalis</name>
    <name type="common">Great pond snail</name>
    <name type="synonym">Helix stagnalis</name>
    <dbReference type="NCBI Taxonomy" id="6523"/>
    <lineage>
        <taxon>Eukaryota</taxon>
        <taxon>Metazoa</taxon>
        <taxon>Spiralia</taxon>
        <taxon>Lophotrochozoa</taxon>
        <taxon>Mollusca</taxon>
        <taxon>Gastropoda</taxon>
        <taxon>Heterobranchia</taxon>
        <taxon>Euthyneura</taxon>
        <taxon>Panpulmonata</taxon>
        <taxon>Hygrophila</taxon>
        <taxon>Lymnaeoidea</taxon>
        <taxon>Lymnaeidae</taxon>
        <taxon>Lymnaea</taxon>
    </lineage>
</organism>
<evidence type="ECO:0000256" key="6">
    <source>
        <dbReference type="ARBA" id="ARBA00023242"/>
    </source>
</evidence>
<feature type="domain" description="BHLH" evidence="9">
    <location>
        <begin position="35"/>
        <end position="88"/>
    </location>
</feature>
<dbReference type="NCBIfam" id="TIGR00229">
    <property type="entry name" value="sensory_box"/>
    <property type="match status" value="1"/>
</dbReference>
<evidence type="ECO:0000313" key="11">
    <source>
        <dbReference type="Proteomes" id="UP001497497"/>
    </source>
</evidence>
<evidence type="ECO:0000256" key="3">
    <source>
        <dbReference type="ARBA" id="ARBA00023015"/>
    </source>
</evidence>
<evidence type="ECO:0000256" key="4">
    <source>
        <dbReference type="ARBA" id="ARBA00023125"/>
    </source>
</evidence>
<name>A0AAV2IC46_LYMST</name>
<dbReference type="SUPFAM" id="SSF47459">
    <property type="entry name" value="HLH, helix-loop-helix DNA-binding domain"/>
    <property type="match status" value="1"/>
</dbReference>
<dbReference type="Pfam" id="PF14598">
    <property type="entry name" value="PAS_11"/>
    <property type="match status" value="1"/>
</dbReference>
<dbReference type="InterPro" id="IPR035965">
    <property type="entry name" value="PAS-like_dom_sf"/>
</dbReference>
<dbReference type="PROSITE" id="PS50888">
    <property type="entry name" value="BHLH"/>
    <property type="match status" value="1"/>
</dbReference>
<keyword evidence="2" id="KW-0677">Repeat</keyword>
<evidence type="ECO:0000256" key="7">
    <source>
        <dbReference type="SAM" id="MobiDB-lite"/>
    </source>
</evidence>
<evidence type="ECO:0000256" key="1">
    <source>
        <dbReference type="ARBA" id="ARBA00004123"/>
    </source>
</evidence>
<keyword evidence="3" id="KW-0805">Transcription regulation</keyword>
<feature type="domain" description="PAS" evidence="8">
    <location>
        <begin position="276"/>
        <end position="311"/>
    </location>
</feature>
<dbReference type="GO" id="GO:0000981">
    <property type="term" value="F:DNA-binding transcription factor activity, RNA polymerase II-specific"/>
    <property type="evidence" value="ECO:0007669"/>
    <property type="project" value="TreeGrafter"/>
</dbReference>
<keyword evidence="6" id="KW-0539">Nucleus</keyword>
<keyword evidence="5" id="KW-0804">Transcription</keyword>
<evidence type="ECO:0000256" key="2">
    <source>
        <dbReference type="ARBA" id="ARBA00022737"/>
    </source>
</evidence>
<dbReference type="Proteomes" id="UP001497497">
    <property type="component" value="Unassembled WGS sequence"/>
</dbReference>
<dbReference type="GO" id="GO:0000977">
    <property type="term" value="F:RNA polymerase II transcription regulatory region sequence-specific DNA binding"/>
    <property type="evidence" value="ECO:0007669"/>
    <property type="project" value="TreeGrafter"/>
</dbReference>
<evidence type="ECO:0000259" key="8">
    <source>
        <dbReference type="PROSITE" id="PS50112"/>
    </source>
</evidence>
<sequence>MTSSWYSYVEMDYTPPGVAHGVAHASKSKGRVLLPPEKSNKGASKQRRDQINAEIATMRDLLPLPESSRQRLSQLQIMSLTCVYIRKCNVLHKLFRPKSQEPQLPDSLDFFQALTGFLLVTTREGKLLYISENVTDYLGHSMVDMKTQGDSLFDIVDKRDHSSVRAQLLQGGNLDDKDAMPDVSFFCRMNMSRTLKRQSGFGDVKVMHVRGHFIRTTGAEPGSPMDSQCVFMATCSPLITPDLKENLVQNNTMVFKTVHQLDMSFVEVTKTAEFHMGYTTEEMFKKSWYSMLHPEDIHEAKEKHLQLIRSNHEMGCMMTVRMLKADGTIFWVNLVMHIRQANVAQNDEPLIVCVNQVIDAQEAYQIKVQGHMFSMFPSRPHDMWGNQYPSAIPQTSQDPTSGHWIQHSSPLPVQNYQTNIPTYIAQGAHSPIYNMPTLSPCRMTKASQDLTALNPASLVHSDQLKAMLKRKIQGPHSGSCKPGKVAKTSWDMDRSSGGNGYTEMEHSMPMYEHYAQAPVPSHTDCSGQIMQVIQPTNYRSGVMTAKHSHKYVNCQGMVSSMSSVFSEQVVPDVNLPDSYLTPDPSPVSSPEPSYVSVKTEVIDAEVRNEQQSTSVDILLALEKLAAHPQESRPQNVPVVVTETADVAPIPATRLPVFDAFDIDNFFDTLKMPGEESKTSLKAGALPLKSEIKSEVAEEPLTTENIPNFAALKEDRSSPRHAPSCSSAVEKQPLPQPEGHPLSMSLMMSETYYEPTPEISYLSQDLPFQDTRPAQAGVSVKDKLVGSVTKPSTKQDKTDELLSYFSDDGADIPPLHMESGSFYLDQSFNSDLLDDQYENFYQKPYSMVLYSSNQPQLGHQLSPLSSNSSLAGEDDIMDDDHSTDLLDRGLMGESQTSSFKDRDVLGIHDDFKLDFSDFFVPSQGSLDIIKHGQ</sequence>
<feature type="region of interest" description="Disordered" evidence="7">
    <location>
        <begin position="863"/>
        <end position="889"/>
    </location>
</feature>
<dbReference type="GO" id="GO:0046983">
    <property type="term" value="F:protein dimerization activity"/>
    <property type="evidence" value="ECO:0007669"/>
    <property type="project" value="InterPro"/>
</dbReference>
<dbReference type="Pfam" id="PF23183">
    <property type="entry name" value="bHLH_NPAS4"/>
    <property type="match status" value="1"/>
</dbReference>
<comment type="subcellular location">
    <subcellularLocation>
        <location evidence="1">Nucleus</location>
    </subcellularLocation>
</comment>
<dbReference type="Gene3D" id="4.10.280.10">
    <property type="entry name" value="Helix-loop-helix DNA-binding domain"/>
    <property type="match status" value="1"/>
</dbReference>
<dbReference type="SMART" id="SM00091">
    <property type="entry name" value="PAS"/>
    <property type="match status" value="2"/>
</dbReference>
<dbReference type="PROSITE" id="PS50112">
    <property type="entry name" value="PAS"/>
    <property type="match status" value="2"/>
</dbReference>
<protein>
    <submittedName>
        <fullName evidence="10">Uncharacterized protein</fullName>
    </submittedName>
</protein>
<dbReference type="InterPro" id="IPR036638">
    <property type="entry name" value="HLH_DNA-bd_sf"/>
</dbReference>
<dbReference type="CDD" id="cd00130">
    <property type="entry name" value="PAS"/>
    <property type="match status" value="2"/>
</dbReference>
<accession>A0AAV2IC46</accession>
<evidence type="ECO:0000313" key="10">
    <source>
        <dbReference type="EMBL" id="CAL1542372.1"/>
    </source>
</evidence>
<dbReference type="EMBL" id="CAXITT010000482">
    <property type="protein sequence ID" value="CAL1542372.1"/>
    <property type="molecule type" value="Genomic_DNA"/>
</dbReference>
<feature type="region of interest" description="Disordered" evidence="7">
    <location>
        <begin position="695"/>
        <end position="741"/>
    </location>
</feature>
<feature type="region of interest" description="Disordered" evidence="7">
    <location>
        <begin position="473"/>
        <end position="500"/>
    </location>
</feature>
<feature type="region of interest" description="Disordered" evidence="7">
    <location>
        <begin position="27"/>
        <end position="48"/>
    </location>
</feature>
<evidence type="ECO:0000259" key="9">
    <source>
        <dbReference type="PROSITE" id="PS50888"/>
    </source>
</evidence>
<proteinExistence type="predicted"/>
<dbReference type="PANTHER" id="PTHR23043:SF39">
    <property type="entry name" value="DYSFUSION, ISOFORM D"/>
    <property type="match status" value="1"/>
</dbReference>
<dbReference type="InterPro" id="IPR056192">
    <property type="entry name" value="bHLH_NPAS4"/>
</dbReference>
<feature type="domain" description="PAS" evidence="8">
    <location>
        <begin position="100"/>
        <end position="168"/>
    </location>
</feature>